<feature type="domain" description="Protein export membrane protein SecD/SecF C-terminal" evidence="10">
    <location>
        <begin position="117"/>
        <end position="301"/>
    </location>
</feature>
<comment type="subcellular location">
    <subcellularLocation>
        <location evidence="1 9">Cell membrane</location>
        <topology evidence="1 9">Multi-pass membrane protein</topology>
    </subcellularLocation>
</comment>
<dbReference type="Pfam" id="PF02355">
    <property type="entry name" value="SecD_SecF_C"/>
    <property type="match status" value="1"/>
</dbReference>
<keyword evidence="2 9" id="KW-0813">Transport</keyword>
<reference evidence="11 12" key="1">
    <citation type="submission" date="2020-09" db="EMBL/GenBank/DDBJ databases">
        <title>Brevundimonas sp. LVF1 isolated from an oligotrophic pond in Goettingen, Germany.</title>
        <authorList>
            <person name="Friedrich I."/>
            <person name="Klassen A."/>
            <person name="Neubauer H."/>
            <person name="Schneider D."/>
            <person name="Hertel R."/>
            <person name="Daniel R."/>
        </authorList>
    </citation>
    <scope>NUCLEOTIDE SEQUENCE [LARGE SCALE GENOMIC DNA]</scope>
    <source>
        <strain evidence="11 12">LVF1</strain>
    </source>
</reference>
<protein>
    <recommendedName>
        <fullName evidence="9">Protein-export membrane protein SecF</fullName>
    </recommendedName>
</protein>
<dbReference type="EMBL" id="CP062006">
    <property type="protein sequence ID" value="QTC89149.1"/>
    <property type="molecule type" value="Genomic_DNA"/>
</dbReference>
<dbReference type="PRINTS" id="PR01755">
    <property type="entry name" value="SECFTRNLCASE"/>
</dbReference>
<name>A0ABX7SN76_9CAUL</name>
<dbReference type="SUPFAM" id="SSF82866">
    <property type="entry name" value="Multidrug efflux transporter AcrB transmembrane domain"/>
    <property type="match status" value="1"/>
</dbReference>
<feature type="transmembrane region" description="Helical" evidence="9">
    <location>
        <begin position="171"/>
        <end position="192"/>
    </location>
</feature>
<dbReference type="PANTHER" id="PTHR30081">
    <property type="entry name" value="PROTEIN-EXPORT MEMBRANE PROTEIN SEC"/>
    <property type="match status" value="1"/>
</dbReference>
<proteinExistence type="inferred from homology"/>
<keyword evidence="7 9" id="KW-0811">Translocation</keyword>
<keyword evidence="12" id="KW-1185">Reference proteome</keyword>
<feature type="transmembrane region" description="Helical" evidence="9">
    <location>
        <begin position="20"/>
        <end position="47"/>
    </location>
</feature>
<evidence type="ECO:0000313" key="12">
    <source>
        <dbReference type="Proteomes" id="UP000663942"/>
    </source>
</evidence>
<keyword evidence="8 9" id="KW-0472">Membrane</keyword>
<comment type="function">
    <text evidence="9">Part of the Sec protein translocase complex. Interacts with the SecYEG preprotein conducting channel. SecDF uses the proton motive force (PMF) to complete protein translocation after the ATP-dependent function of SecA.</text>
</comment>
<feature type="transmembrane region" description="Helical" evidence="9">
    <location>
        <begin position="245"/>
        <end position="266"/>
    </location>
</feature>
<evidence type="ECO:0000256" key="3">
    <source>
        <dbReference type="ARBA" id="ARBA00022475"/>
    </source>
</evidence>
<evidence type="ECO:0000256" key="7">
    <source>
        <dbReference type="ARBA" id="ARBA00023010"/>
    </source>
</evidence>
<dbReference type="PANTHER" id="PTHR30081:SF8">
    <property type="entry name" value="PROTEIN TRANSLOCASE SUBUNIT SECF"/>
    <property type="match status" value="1"/>
</dbReference>
<feature type="transmembrane region" description="Helical" evidence="9">
    <location>
        <begin position="143"/>
        <end position="164"/>
    </location>
</feature>
<evidence type="ECO:0000256" key="8">
    <source>
        <dbReference type="ARBA" id="ARBA00023136"/>
    </source>
</evidence>
<dbReference type="NCBIfam" id="TIGR00916">
    <property type="entry name" value="2A0604s01"/>
    <property type="match status" value="1"/>
</dbReference>
<keyword evidence="5 9" id="KW-0653">Protein transport</keyword>
<evidence type="ECO:0000256" key="4">
    <source>
        <dbReference type="ARBA" id="ARBA00022692"/>
    </source>
</evidence>
<evidence type="ECO:0000256" key="9">
    <source>
        <dbReference type="HAMAP-Rule" id="MF_01464"/>
    </source>
</evidence>
<dbReference type="InterPro" id="IPR055344">
    <property type="entry name" value="SecD_SecF_C_bact"/>
</dbReference>
<dbReference type="NCBIfam" id="TIGR00966">
    <property type="entry name" value="transloc_SecF"/>
    <property type="match status" value="1"/>
</dbReference>
<feature type="transmembrane region" description="Helical" evidence="9">
    <location>
        <begin position="198"/>
        <end position="219"/>
    </location>
</feature>
<dbReference type="InterPro" id="IPR022813">
    <property type="entry name" value="SecD/SecF_arch_bac"/>
</dbReference>
<organism evidence="11 12">
    <name type="scientific">Brevundimonas pondensis</name>
    <dbReference type="NCBI Taxonomy" id="2774189"/>
    <lineage>
        <taxon>Bacteria</taxon>
        <taxon>Pseudomonadati</taxon>
        <taxon>Pseudomonadota</taxon>
        <taxon>Alphaproteobacteria</taxon>
        <taxon>Caulobacterales</taxon>
        <taxon>Caulobacteraceae</taxon>
        <taxon>Brevundimonas</taxon>
    </lineage>
</organism>
<evidence type="ECO:0000313" key="11">
    <source>
        <dbReference type="EMBL" id="QTC89149.1"/>
    </source>
</evidence>
<dbReference type="InterPro" id="IPR005665">
    <property type="entry name" value="SecF_bac"/>
</dbReference>
<accession>A0ABX7SN76</accession>
<keyword evidence="6 9" id="KW-1133">Transmembrane helix</keyword>
<evidence type="ECO:0000256" key="2">
    <source>
        <dbReference type="ARBA" id="ARBA00022448"/>
    </source>
</evidence>
<evidence type="ECO:0000256" key="6">
    <source>
        <dbReference type="ARBA" id="ARBA00022989"/>
    </source>
</evidence>
<dbReference type="Proteomes" id="UP000663942">
    <property type="component" value="Chromosome"/>
</dbReference>
<dbReference type="RefSeq" id="WP_207826872.1">
    <property type="nucleotide sequence ID" value="NZ_CP062006.1"/>
</dbReference>
<dbReference type="InterPro" id="IPR048634">
    <property type="entry name" value="SecD_SecF_C"/>
</dbReference>
<evidence type="ECO:0000259" key="10">
    <source>
        <dbReference type="Pfam" id="PF02355"/>
    </source>
</evidence>
<evidence type="ECO:0000256" key="5">
    <source>
        <dbReference type="ARBA" id="ARBA00022927"/>
    </source>
</evidence>
<dbReference type="HAMAP" id="MF_01464_B">
    <property type="entry name" value="SecF_B"/>
    <property type="match status" value="1"/>
</dbReference>
<comment type="subunit">
    <text evidence="9">Forms a complex with SecD. Part of the essential Sec protein translocation apparatus which comprises SecA, SecYEG and auxiliary proteins SecDF-YajC and YidC.</text>
</comment>
<dbReference type="Gene3D" id="1.20.1640.10">
    <property type="entry name" value="Multidrug efflux transporter AcrB transmembrane domain"/>
    <property type="match status" value="1"/>
</dbReference>
<gene>
    <name evidence="9 11" type="primary">secF</name>
    <name evidence="11" type="ORF">IFE19_07425</name>
</gene>
<comment type="similarity">
    <text evidence="9">Belongs to the SecD/SecF family. SecF subfamily.</text>
</comment>
<keyword evidence="3 9" id="KW-1003">Cell membrane</keyword>
<dbReference type="InterPro" id="IPR022645">
    <property type="entry name" value="SecD/SecF_bac"/>
</dbReference>
<feature type="transmembrane region" description="Helical" evidence="9">
    <location>
        <begin position="272"/>
        <end position="300"/>
    </location>
</feature>
<dbReference type="InterPro" id="IPR022646">
    <property type="entry name" value="SecD/SecF_CS"/>
</dbReference>
<sequence length="323" mass="34565">MAMRGWPLIKLLPQKTNFHFVKYAPAAGVISIILCVASIVGCFYPGLNMGIDFRGGASMEVSKPAGQVLELDQVRSAVSELGLGDVQVQGIDSAASAIVRFQIPEDEGQSAVVARVEKAIDEAVGEVKYSGVSVVGSKVSGELFTSGLLALGAAIVLMFIYIWFRFEPQFGFGAVAGLVHDMVLTFGLIALFRFEFSLNTVAAILTVIGYSMNDTVVVFDRLRENLRKYKTMPLREVIDLSLNETLSRTIITGVTAVGVLAVLALYGGEALFGFSIVLMIGIVIGTYSSIYVGAPIILLWGVKRGGSIDEDAKPIKLGMASRP</sequence>
<dbReference type="Pfam" id="PF07549">
    <property type="entry name" value="Sec_GG"/>
    <property type="match status" value="1"/>
</dbReference>
<evidence type="ECO:0000256" key="1">
    <source>
        <dbReference type="ARBA" id="ARBA00004651"/>
    </source>
</evidence>
<keyword evidence="4 9" id="KW-0812">Transmembrane</keyword>